<dbReference type="InterPro" id="IPR036390">
    <property type="entry name" value="WH_DNA-bd_sf"/>
</dbReference>
<dbReference type="Gene3D" id="1.10.10.10">
    <property type="entry name" value="Winged helix-like DNA-binding domain superfamily/Winged helix DNA-binding domain"/>
    <property type="match status" value="1"/>
</dbReference>
<accession>A0A179ETC3</accession>
<evidence type="ECO:0000256" key="3">
    <source>
        <dbReference type="ARBA" id="ARBA00023163"/>
    </source>
</evidence>
<proteinExistence type="predicted"/>
<evidence type="ECO:0000256" key="1">
    <source>
        <dbReference type="ARBA" id="ARBA00023015"/>
    </source>
</evidence>
<dbReference type="InterPro" id="IPR050661">
    <property type="entry name" value="BglG_antiterminators"/>
</dbReference>
<keyword evidence="6" id="KW-1185">Reference proteome</keyword>
<keyword evidence="2" id="KW-0238">DNA-binding</keyword>
<organism evidence="5 6">
    <name type="scientific">Enterococcus thailandicus</name>
    <dbReference type="NCBI Taxonomy" id="417368"/>
    <lineage>
        <taxon>Bacteria</taxon>
        <taxon>Bacillati</taxon>
        <taxon>Bacillota</taxon>
        <taxon>Bacilli</taxon>
        <taxon>Lactobacillales</taxon>
        <taxon>Enterococcaceae</taxon>
        <taxon>Enterococcus</taxon>
    </lineage>
</organism>
<evidence type="ECO:0000313" key="5">
    <source>
        <dbReference type="EMBL" id="OAQ56451.1"/>
    </source>
</evidence>
<dbReference type="PANTHER" id="PTHR30185:SF18">
    <property type="entry name" value="TRANSCRIPTIONAL REGULATOR MTLR"/>
    <property type="match status" value="1"/>
</dbReference>
<feature type="domain" description="Mga helix-turn-helix" evidence="4">
    <location>
        <begin position="81"/>
        <end position="163"/>
    </location>
</feature>
<name>A0A179ETC3_ENTTH</name>
<evidence type="ECO:0000259" key="4">
    <source>
        <dbReference type="Pfam" id="PF05043"/>
    </source>
</evidence>
<dbReference type="AlphaFoldDB" id="A0A179ETC3"/>
<evidence type="ECO:0000256" key="2">
    <source>
        <dbReference type="ARBA" id="ARBA00023125"/>
    </source>
</evidence>
<gene>
    <name evidence="5" type="ORF">A6E74_03305</name>
</gene>
<reference evidence="5 6" key="1">
    <citation type="submission" date="2016-04" db="EMBL/GenBank/DDBJ databases">
        <title>Draft genome of an Enterococcus thailandicus strain isolated from bovine feces.</title>
        <authorList>
            <person name="Beukers A.G."/>
            <person name="Zaheer R."/>
            <person name="Goji N."/>
            <person name="Cook S.R."/>
            <person name="Amoako K."/>
            <person name="Chaves A.V."/>
            <person name="Ward M.P."/>
            <person name="Mcallister T.A."/>
        </authorList>
    </citation>
    <scope>NUCLEOTIDE SEQUENCE [LARGE SCALE GENOMIC DNA]</scope>
    <source>
        <strain evidence="5 6">F0711D 46</strain>
    </source>
</reference>
<dbReference type="InterPro" id="IPR036388">
    <property type="entry name" value="WH-like_DNA-bd_sf"/>
</dbReference>
<keyword evidence="3" id="KW-0804">Transcription</keyword>
<comment type="caution">
    <text evidence="5">The sequence shown here is derived from an EMBL/GenBank/DDBJ whole genome shotgun (WGS) entry which is preliminary data.</text>
</comment>
<dbReference type="Pfam" id="PF05043">
    <property type="entry name" value="Mga"/>
    <property type="match status" value="1"/>
</dbReference>
<dbReference type="GO" id="GO:0003677">
    <property type="term" value="F:DNA binding"/>
    <property type="evidence" value="ECO:0007669"/>
    <property type="project" value="UniProtKB-KW"/>
</dbReference>
<evidence type="ECO:0000313" key="6">
    <source>
        <dbReference type="Proteomes" id="UP000078516"/>
    </source>
</evidence>
<dbReference type="EMBL" id="LWMN01000010">
    <property type="protein sequence ID" value="OAQ56451.1"/>
    <property type="molecule type" value="Genomic_DNA"/>
</dbReference>
<dbReference type="InterPro" id="IPR011991">
    <property type="entry name" value="ArsR-like_HTH"/>
</dbReference>
<keyword evidence="1" id="KW-0805">Transcription regulation</keyword>
<dbReference type="Proteomes" id="UP000078516">
    <property type="component" value="Unassembled WGS sequence"/>
</dbReference>
<protein>
    <recommendedName>
        <fullName evidence="4">Mga helix-turn-helix domain-containing protein</fullName>
    </recommendedName>
</protein>
<dbReference type="PANTHER" id="PTHR30185">
    <property type="entry name" value="CRYPTIC BETA-GLUCOSIDE BGL OPERON ANTITERMINATOR"/>
    <property type="match status" value="1"/>
</dbReference>
<dbReference type="CDD" id="cd00090">
    <property type="entry name" value="HTH_ARSR"/>
    <property type="match status" value="1"/>
</dbReference>
<sequence>MNLLNLLDKNSRIQISMVHFLLDYNAKTSTTTMIEELALTRFLFETNIEEVGSTLEQLNIGLSLTYDKIHNSITLQKDNHTSLDKFYYYYLNRSVDYQILIYLYQHPSYSIVDLSHSVSLSEAAIYRHLKKLNKEIEEFDIQIRKGTIIGDELQICYFFYQLFWVGVPLDELEGKTNDVSAMRFADYLEKKLKQTFTREAKLKLYLWIRILKTRILKQSLNDSSPILETFFDYQTEDSIYQIVRDAYFFSLSHSAVFGSPHNAIYLYLFISSMSIVPPDVAMILEDGYWPTSNPKIIALNELVVSKVKSDYQLDQEKIDETFIANWKYYLTQIHGSLLYFRGSITFLEEKIISERLLKATTFIPNFELANQIVDEGEILVEKALLDTTKQLVTRIYLYFINQIKRFSTNQITIGVHSSDDYLYSNIMVEMVKTKFENHFFITCEIAEFGKSYDILVTNSTISLCDFGYTDLYITNNFKTNKDVSSLRELLAKHSQKNKPLEE</sequence>
<dbReference type="SUPFAM" id="SSF46785">
    <property type="entry name" value="Winged helix' DNA-binding domain"/>
    <property type="match status" value="1"/>
</dbReference>
<dbReference type="InterPro" id="IPR007737">
    <property type="entry name" value="Mga_HTH"/>
</dbReference>